<dbReference type="Pfam" id="PF00782">
    <property type="entry name" value="DSPc"/>
    <property type="match status" value="1"/>
</dbReference>
<gene>
    <name evidence="3" type="ORF">PG991_008304</name>
</gene>
<dbReference type="Gene3D" id="3.40.50.1820">
    <property type="entry name" value="alpha/beta hydrolase"/>
    <property type="match status" value="1"/>
</dbReference>
<dbReference type="InterPro" id="IPR016130">
    <property type="entry name" value="Tyr_Pase_AS"/>
</dbReference>
<dbReference type="EMBL" id="JAQQWI010000011">
    <property type="protein sequence ID" value="KAK8017228.1"/>
    <property type="molecule type" value="Genomic_DNA"/>
</dbReference>
<dbReference type="PROSITE" id="PS00383">
    <property type="entry name" value="TYR_PHOSPHATASE_1"/>
    <property type="match status" value="1"/>
</dbReference>
<dbReference type="Gene3D" id="3.90.190.10">
    <property type="entry name" value="Protein tyrosine phosphatase superfamily"/>
    <property type="match status" value="1"/>
</dbReference>
<name>A0ABR1RQM5_9PEZI</name>
<reference evidence="3 4" key="1">
    <citation type="submission" date="2023-01" db="EMBL/GenBank/DDBJ databases">
        <title>Analysis of 21 Apiospora genomes using comparative genomics revels a genus with tremendous synthesis potential of carbohydrate active enzymes and secondary metabolites.</title>
        <authorList>
            <person name="Sorensen T."/>
        </authorList>
    </citation>
    <scope>NUCLEOTIDE SEQUENCE [LARGE SCALE GENOMIC DNA]</scope>
    <source>
        <strain evidence="3 4">CBS 20057</strain>
    </source>
</reference>
<accession>A0ABR1RQM5</accession>
<evidence type="ECO:0000313" key="3">
    <source>
        <dbReference type="EMBL" id="KAK8017228.1"/>
    </source>
</evidence>
<dbReference type="InterPro" id="IPR051029">
    <property type="entry name" value="mRNA_Capping_Enz/RNA_Phosphat"/>
</dbReference>
<dbReference type="SUPFAM" id="SSF52799">
    <property type="entry name" value="(Phosphotyrosine protein) phosphatases II"/>
    <property type="match status" value="1"/>
</dbReference>
<comment type="caution">
    <text evidence="3">The sequence shown here is derived from an EMBL/GenBank/DDBJ whole genome shotgun (WGS) entry which is preliminary data.</text>
</comment>
<proteinExistence type="predicted"/>
<dbReference type="InterPro" id="IPR000340">
    <property type="entry name" value="Dual-sp_phosphatase_cat-dom"/>
</dbReference>
<feature type="compositionally biased region" description="Low complexity" evidence="1">
    <location>
        <begin position="308"/>
        <end position="325"/>
    </location>
</feature>
<dbReference type="PROSITE" id="PS50056">
    <property type="entry name" value="TYR_PHOSPHATASE_2"/>
    <property type="match status" value="1"/>
</dbReference>
<feature type="region of interest" description="Disordered" evidence="1">
    <location>
        <begin position="308"/>
        <end position="372"/>
    </location>
</feature>
<dbReference type="InterPro" id="IPR029058">
    <property type="entry name" value="AB_hydrolase_fold"/>
</dbReference>
<organism evidence="3 4">
    <name type="scientific">Apiospora marii</name>
    <dbReference type="NCBI Taxonomy" id="335849"/>
    <lineage>
        <taxon>Eukaryota</taxon>
        <taxon>Fungi</taxon>
        <taxon>Dikarya</taxon>
        <taxon>Ascomycota</taxon>
        <taxon>Pezizomycotina</taxon>
        <taxon>Sordariomycetes</taxon>
        <taxon>Xylariomycetidae</taxon>
        <taxon>Amphisphaeriales</taxon>
        <taxon>Apiosporaceae</taxon>
        <taxon>Apiospora</taxon>
    </lineage>
</organism>
<feature type="domain" description="Tyrosine specific protein phosphatases" evidence="2">
    <location>
        <begin position="520"/>
        <end position="585"/>
    </location>
</feature>
<keyword evidence="4" id="KW-1185">Reference proteome</keyword>
<dbReference type="Proteomes" id="UP001396898">
    <property type="component" value="Unassembled WGS sequence"/>
</dbReference>
<evidence type="ECO:0000256" key="1">
    <source>
        <dbReference type="SAM" id="MobiDB-lite"/>
    </source>
</evidence>
<sequence>MASPGNGDDDPKLLRDHSEVKSFSTTRFTYPEIRVFHRVHPRAEALPAQPAPLPLLVFIHGLGGSVAQFEPLLTSLTNNASCLAVDLPGCGLSKFAPESWDAYSAPALAELLELIIETYRDSERGQGVVLIAHSMGSALAARLANTYGPHRQVSPHVVGLVGICPVPGDPKDVKGLKRLLWIPNWAFNLYRRWDQWGGPYSASVTRFLGPDADLPSRELQYRFNRQSRTPVFRRMAWGCLPTITKNEREGGLFGEPTWAGLNIPVFLIGGMGDKIMPPAGIEQIVKALEVGDDSTPIASHRFRGFTESLAPTTTTSKTTQPLPKSIGAITNKDFERRREQLRSGEEAYEESSTPREDGQAKPPPVPEQPARPKKVVKSTILDKPAGHGLFFTPKTVRTVSGLICNFLNDSITGRFDLGWQLTFLSRRGKWDVKNLEKWQQVVPVSEPICGIFRAMKTLREADDIHSPKVFVSKYGKIIKDVIDISHDDPRYNAQGLEESGIKYHKFATVSKIPPTDQEVATFNSIVDRCREDQKARAKAEGWNEYYIGVHCHYGFNRTGYFIVCYLVDRLGMDVQEAIDTFANARDPGIRHTHFLDQLAVRYSGVKS</sequence>
<protein>
    <recommendedName>
        <fullName evidence="2">Tyrosine specific protein phosphatases domain-containing protein</fullName>
    </recommendedName>
</protein>
<feature type="compositionally biased region" description="Basic and acidic residues" evidence="1">
    <location>
        <begin position="332"/>
        <end position="345"/>
    </location>
</feature>
<dbReference type="SUPFAM" id="SSF53474">
    <property type="entry name" value="alpha/beta-Hydrolases"/>
    <property type="match status" value="1"/>
</dbReference>
<dbReference type="InterPro" id="IPR029021">
    <property type="entry name" value="Prot-tyrosine_phosphatase-like"/>
</dbReference>
<dbReference type="PANTHER" id="PTHR10367:SF25">
    <property type="entry name" value="DUAL SPECIFICITY PHOSPHATASE CATALYTIC DOMAIN PROTEIN (AFU_ORTHOLOGUE AFUA_1G03540)"/>
    <property type="match status" value="1"/>
</dbReference>
<evidence type="ECO:0000313" key="4">
    <source>
        <dbReference type="Proteomes" id="UP001396898"/>
    </source>
</evidence>
<dbReference type="PANTHER" id="PTHR10367">
    <property type="entry name" value="MRNA-CAPPING ENZYME"/>
    <property type="match status" value="1"/>
</dbReference>
<dbReference type="Pfam" id="PF12697">
    <property type="entry name" value="Abhydrolase_6"/>
    <property type="match status" value="1"/>
</dbReference>
<evidence type="ECO:0000259" key="2">
    <source>
        <dbReference type="PROSITE" id="PS50056"/>
    </source>
</evidence>
<dbReference type="InterPro" id="IPR000387">
    <property type="entry name" value="Tyr_Pase_dom"/>
</dbReference>
<dbReference type="InterPro" id="IPR000073">
    <property type="entry name" value="AB_hydrolase_1"/>
</dbReference>